<gene>
    <name evidence="1" type="ORF">LSS_16845</name>
</gene>
<organism evidence="1 2">
    <name type="scientific">Leptospira santarosai serovar Shermani str. LT 821</name>
    <dbReference type="NCBI Taxonomy" id="758847"/>
    <lineage>
        <taxon>Bacteria</taxon>
        <taxon>Pseudomonadati</taxon>
        <taxon>Spirochaetota</taxon>
        <taxon>Spirochaetia</taxon>
        <taxon>Leptospirales</taxon>
        <taxon>Leptospiraceae</taxon>
        <taxon>Leptospira</taxon>
    </lineage>
</organism>
<reference evidence="1 2" key="1">
    <citation type="journal article" date="2012" name="Gene">
        <title>Sequence of Leptospira santarosai serovar Shermani genome and prediction of virulence-associated genes.</title>
        <authorList>
            <person name="Chou L.F."/>
            <person name="Chen Y.T."/>
            <person name="Lu C.W."/>
            <person name="Ko Y.C."/>
            <person name="Tang C.Y."/>
            <person name="Pan M.J."/>
            <person name="Tian Y.C."/>
            <person name="Chiu C.H."/>
            <person name="Hung C.C."/>
            <person name="Yang C.W."/>
        </authorList>
    </citation>
    <scope>NUCLEOTIDE SEQUENCE [LARGE SCALE GENOMIC DNA]</scope>
    <source>
        <strain evidence="1">LT 821</strain>
    </source>
</reference>
<dbReference type="EMBL" id="CP006694">
    <property type="protein sequence ID" value="EKT85546.1"/>
    <property type="molecule type" value="Genomic_DNA"/>
</dbReference>
<proteinExistence type="predicted"/>
<dbReference type="STRING" id="758847.LSS_16845"/>
<sequence length="36" mass="4218">MNLLLFLPPQESSLGKVFPESILFSNRFLELKFFKS</sequence>
<reference evidence="1 2" key="2">
    <citation type="journal article" date="2014" name="Emerg. Microbes Infect.">
        <title>Potential impact on kidney infection: a whole-genome analysis of Leptospira santarosai serovar Shermani.</title>
        <authorList>
            <person name="Chou L.F."/>
            <person name="Chen T.W."/>
            <person name="Ko Y.C."/>
            <person name="Pan M.J."/>
            <person name="Tian Y.C."/>
            <person name="Chiu C.H."/>
            <person name="Tang P."/>
            <person name="Hung C.C."/>
            <person name="Yang C.W."/>
        </authorList>
    </citation>
    <scope>NUCLEOTIDE SEQUENCE</scope>
    <source>
        <strain evidence="1 2">LT 821</strain>
    </source>
</reference>
<dbReference type="Proteomes" id="UP000035800">
    <property type="component" value="Chromosome I"/>
</dbReference>
<accession>K8XXF2</accession>
<evidence type="ECO:0000313" key="2">
    <source>
        <dbReference type="Proteomes" id="UP000035800"/>
    </source>
</evidence>
<dbReference type="AlphaFoldDB" id="K8XXF2"/>
<dbReference type="KEGG" id="lst:LSS_16845"/>
<name>K8XXF2_9LEPT</name>
<evidence type="ECO:0000313" key="1">
    <source>
        <dbReference type="EMBL" id="EKT85546.1"/>
    </source>
</evidence>
<protein>
    <submittedName>
        <fullName evidence="1">Uncharacterized protein</fullName>
    </submittedName>
</protein>